<proteinExistence type="predicted"/>
<sequence>MQHATGADLPPELLSRILDYLNPPDKIQTTNAPQFEFSWDEYHRLKRGLAAPSLVCKHWSEATRPLLFSRLHLRSAEDVHFLRNVVDNPCFKTSSLSKAIQVVQINLEATQTRPWLHHVYWLSSRLQETTFIYAITSSADDSTSMVGHRDLFRSLPRVPPPSILRLSTLVITRLRFASTTEFARFVDSIPSLQRLLCDGLSFLDPSPVVQARRRRPQRSLSSLFECKISQCGGMPLSDQAALAADVVSIAARVGLDVHAWDVALQALLTLAPETFQETYICIWQPGDISLSMSFSWHGQ</sequence>
<evidence type="ECO:0000313" key="3">
    <source>
        <dbReference type="Proteomes" id="UP000008370"/>
    </source>
</evidence>
<dbReference type="AlphaFoldDB" id="K5W7E7"/>
<dbReference type="InParanoid" id="K5W7E7"/>
<dbReference type="HOGENOM" id="CLU_947004_0_0_1"/>
<dbReference type="CDD" id="cd09917">
    <property type="entry name" value="F-box_SF"/>
    <property type="match status" value="1"/>
</dbReference>
<dbReference type="OrthoDB" id="2804335at2759"/>
<accession>K5W7E7</accession>
<dbReference type="InterPro" id="IPR001810">
    <property type="entry name" value="F-box_dom"/>
</dbReference>
<dbReference type="GeneID" id="18908583"/>
<dbReference type="Proteomes" id="UP000008370">
    <property type="component" value="Unassembled WGS sequence"/>
</dbReference>
<dbReference type="Pfam" id="PF12937">
    <property type="entry name" value="F-box-like"/>
    <property type="match status" value="1"/>
</dbReference>
<organism evidence="2 3">
    <name type="scientific">Phanerochaete carnosa (strain HHB-10118-sp)</name>
    <name type="common">White-rot fungus</name>
    <name type="synonym">Peniophora carnosa</name>
    <dbReference type="NCBI Taxonomy" id="650164"/>
    <lineage>
        <taxon>Eukaryota</taxon>
        <taxon>Fungi</taxon>
        <taxon>Dikarya</taxon>
        <taxon>Basidiomycota</taxon>
        <taxon>Agaricomycotina</taxon>
        <taxon>Agaricomycetes</taxon>
        <taxon>Polyporales</taxon>
        <taxon>Phanerochaetaceae</taxon>
        <taxon>Phanerochaete</taxon>
    </lineage>
</organism>
<evidence type="ECO:0000259" key="1">
    <source>
        <dbReference type="Pfam" id="PF12937"/>
    </source>
</evidence>
<evidence type="ECO:0000313" key="2">
    <source>
        <dbReference type="EMBL" id="EKM55095.1"/>
    </source>
</evidence>
<name>K5W7E7_PHACS</name>
<dbReference type="RefSeq" id="XP_007395439.1">
    <property type="nucleotide sequence ID" value="XM_007395377.1"/>
</dbReference>
<gene>
    <name evidence="2" type="ORF">PHACADRAFT_143002</name>
</gene>
<dbReference type="EMBL" id="JH930472">
    <property type="protein sequence ID" value="EKM55095.1"/>
    <property type="molecule type" value="Genomic_DNA"/>
</dbReference>
<dbReference type="KEGG" id="pco:PHACADRAFT_143002"/>
<reference evidence="2 3" key="1">
    <citation type="journal article" date="2012" name="BMC Genomics">
        <title>Comparative genomics of the white-rot fungi, Phanerochaete carnosa and P. chrysosporium, to elucidate the genetic basis of the distinct wood types they colonize.</title>
        <authorList>
            <person name="Suzuki H."/>
            <person name="MacDonald J."/>
            <person name="Syed K."/>
            <person name="Salamov A."/>
            <person name="Hori C."/>
            <person name="Aerts A."/>
            <person name="Henrissat B."/>
            <person name="Wiebenga A."/>
            <person name="vanKuyk P.A."/>
            <person name="Barry K."/>
            <person name="Lindquist E."/>
            <person name="LaButti K."/>
            <person name="Lapidus A."/>
            <person name="Lucas S."/>
            <person name="Coutinho P."/>
            <person name="Gong Y."/>
            <person name="Samejima M."/>
            <person name="Mahadevan R."/>
            <person name="Abou-Zaid M."/>
            <person name="de Vries R.P."/>
            <person name="Igarashi K."/>
            <person name="Yadav J.S."/>
            <person name="Grigoriev I.V."/>
            <person name="Master E.R."/>
        </authorList>
    </citation>
    <scope>NUCLEOTIDE SEQUENCE [LARGE SCALE GENOMIC DNA]</scope>
    <source>
        <strain evidence="2 3">HHB-10118-sp</strain>
    </source>
</reference>
<protein>
    <recommendedName>
        <fullName evidence="1">F-box domain-containing protein</fullName>
    </recommendedName>
</protein>
<feature type="domain" description="F-box" evidence="1">
    <location>
        <begin position="8"/>
        <end position="74"/>
    </location>
</feature>
<keyword evidence="3" id="KW-1185">Reference proteome</keyword>